<proteinExistence type="predicted"/>
<sequence length="297" mass="33970">MLLAFSLSIHFSVAGPSKRVFDERDGLSGGAIFDINFDDYGFVWLATEQGLYRASSSMVRRIDKVGFESMLEHEKLHTVKSVDANTLYVGAFSGNYLYDIHQNQFTKLSLEDIETSPLTHIIKAKPGLFGQFYALSKNGHVFQMNKAKQQLDFEFSLTATTDTHWRDFAELDDSSMIFIGKRSVIWVAPHRRQININWPSEYGEINEILVANNQVWLMASKGLFTVDLDEKKITTIDNMPYFLKAGVIDQEGMFWLGGYDGLIKWDPIKNLQINYKQQLKMPPTLTTCLTLPWIKMV</sequence>
<accession>A0ABS5I530</accession>
<dbReference type="Proteomes" id="UP000811844">
    <property type="component" value="Unassembled WGS sequence"/>
</dbReference>
<protein>
    <recommendedName>
        <fullName evidence="3">Diguanylate cyclase</fullName>
    </recommendedName>
</protein>
<organism evidence="1 2">
    <name type="scientific">Shewanella intestini</name>
    <dbReference type="NCBI Taxonomy" id="2017544"/>
    <lineage>
        <taxon>Bacteria</taxon>
        <taxon>Pseudomonadati</taxon>
        <taxon>Pseudomonadota</taxon>
        <taxon>Gammaproteobacteria</taxon>
        <taxon>Alteromonadales</taxon>
        <taxon>Shewanellaceae</taxon>
        <taxon>Shewanella</taxon>
    </lineage>
</organism>
<keyword evidence="2" id="KW-1185">Reference proteome</keyword>
<dbReference type="RefSeq" id="WP_153665705.1">
    <property type="nucleotide sequence ID" value="NZ_JAAIKR010000015.1"/>
</dbReference>
<evidence type="ECO:0000313" key="2">
    <source>
        <dbReference type="Proteomes" id="UP000811844"/>
    </source>
</evidence>
<dbReference type="SUPFAM" id="SSF63829">
    <property type="entry name" value="Calcium-dependent phosphotriesterase"/>
    <property type="match status" value="1"/>
</dbReference>
<gene>
    <name evidence="1" type="ORF">G3R48_14140</name>
</gene>
<dbReference type="Gene3D" id="2.130.10.10">
    <property type="entry name" value="YVTN repeat-like/Quinoprotein amine dehydrogenase"/>
    <property type="match status" value="1"/>
</dbReference>
<dbReference type="EMBL" id="JAAIKR010000015">
    <property type="protein sequence ID" value="MBR9729116.1"/>
    <property type="molecule type" value="Genomic_DNA"/>
</dbReference>
<evidence type="ECO:0008006" key="3">
    <source>
        <dbReference type="Google" id="ProtNLM"/>
    </source>
</evidence>
<comment type="caution">
    <text evidence="1">The sequence shown here is derived from an EMBL/GenBank/DDBJ whole genome shotgun (WGS) entry which is preliminary data.</text>
</comment>
<reference evidence="1 2" key="1">
    <citation type="submission" date="2020-02" db="EMBL/GenBank/DDBJ databases">
        <title>Shewanella WXL01 sp. nov., a marine bacterium isolated from green algae in Luhuitou Fringing Reef (Northern South China Sea).</title>
        <authorList>
            <person name="Wang X."/>
        </authorList>
    </citation>
    <scope>NUCLEOTIDE SEQUENCE [LARGE SCALE GENOMIC DNA]</scope>
    <source>
        <strain evidence="1 2">MCCC 1A01895</strain>
    </source>
</reference>
<evidence type="ECO:0000313" key="1">
    <source>
        <dbReference type="EMBL" id="MBR9729116.1"/>
    </source>
</evidence>
<dbReference type="InterPro" id="IPR015943">
    <property type="entry name" value="WD40/YVTN_repeat-like_dom_sf"/>
</dbReference>
<name>A0ABS5I530_9GAMM</name>